<accession>A0A0R1RA31</accession>
<dbReference type="OrthoDB" id="92887at2"/>
<sequence length="218" mass="24548">MNPTILLILVLFVGVEISFTSVIWANVIIIAISVLIMLWHRAPILSYVRLLLVPLIPAVGIWFSIRYFSTAQSVHFAWVMATRIYAYAFLGGLFTFSTTTEKTLASLEQNAHIPSTFVYGMLGAFNFVPKIRSEVKIIRASAQMRGINLHFWSPQLLFKAIVAALNWSENLAEAMTSHGFTENAPRTHRTVIRIPWWNYLLSVVSLVGLQLLLLSGLQ</sequence>
<keyword evidence="3 5" id="KW-1133">Transmembrane helix</keyword>
<comment type="subcellular location">
    <subcellularLocation>
        <location evidence="1">Membrane</location>
        <topology evidence="1">Multi-pass membrane protein</topology>
    </subcellularLocation>
</comment>
<comment type="caution">
    <text evidence="6">The sequence shown here is derived from an EMBL/GenBank/DDBJ whole genome shotgun (WGS) entry which is preliminary data.</text>
</comment>
<dbReference type="Pfam" id="PF02361">
    <property type="entry name" value="CbiQ"/>
    <property type="match status" value="1"/>
</dbReference>
<dbReference type="InterPro" id="IPR003339">
    <property type="entry name" value="ABC/ECF_trnsptr_transmembrane"/>
</dbReference>
<gene>
    <name evidence="6" type="ORF">FD35_GL001360</name>
</gene>
<feature type="transmembrane region" description="Helical" evidence="5">
    <location>
        <begin position="196"/>
        <end position="217"/>
    </location>
</feature>
<organism evidence="6 7">
    <name type="scientific">Furfurilactobacillus rossiae DSM 15814</name>
    <dbReference type="NCBI Taxonomy" id="1114972"/>
    <lineage>
        <taxon>Bacteria</taxon>
        <taxon>Bacillati</taxon>
        <taxon>Bacillota</taxon>
        <taxon>Bacilli</taxon>
        <taxon>Lactobacillales</taxon>
        <taxon>Lactobacillaceae</taxon>
        <taxon>Furfurilactobacillus</taxon>
    </lineage>
</organism>
<evidence type="ECO:0000313" key="6">
    <source>
        <dbReference type="EMBL" id="KRL53294.1"/>
    </source>
</evidence>
<keyword evidence="7" id="KW-1185">Reference proteome</keyword>
<dbReference type="AlphaFoldDB" id="A0A0R1RA31"/>
<dbReference type="GO" id="GO:0005886">
    <property type="term" value="C:plasma membrane"/>
    <property type="evidence" value="ECO:0007669"/>
    <property type="project" value="UniProtKB-ARBA"/>
</dbReference>
<dbReference type="eggNOG" id="COG0619">
    <property type="taxonomic scope" value="Bacteria"/>
</dbReference>
<protein>
    <submittedName>
        <fullName evidence="6">Thiamin ABC transporter permease</fullName>
    </submittedName>
</protein>
<evidence type="ECO:0000256" key="5">
    <source>
        <dbReference type="SAM" id="Phobius"/>
    </source>
</evidence>
<evidence type="ECO:0000256" key="1">
    <source>
        <dbReference type="ARBA" id="ARBA00004141"/>
    </source>
</evidence>
<dbReference type="RefSeq" id="WP_017261526.1">
    <property type="nucleotide sequence ID" value="NZ_AUAW01000020.1"/>
</dbReference>
<dbReference type="PATRIC" id="fig|1114972.6.peg.1379"/>
<dbReference type="EMBL" id="AZFF01000022">
    <property type="protein sequence ID" value="KRL53294.1"/>
    <property type="molecule type" value="Genomic_DNA"/>
</dbReference>
<keyword evidence="4 5" id="KW-0472">Membrane</keyword>
<proteinExistence type="predicted"/>
<dbReference type="Proteomes" id="UP000051999">
    <property type="component" value="Unassembled WGS sequence"/>
</dbReference>
<keyword evidence="2 5" id="KW-0812">Transmembrane</keyword>
<dbReference type="CDD" id="cd16914">
    <property type="entry name" value="EcfT"/>
    <property type="match status" value="1"/>
</dbReference>
<feature type="transmembrane region" description="Helical" evidence="5">
    <location>
        <begin position="75"/>
        <end position="96"/>
    </location>
</feature>
<feature type="transmembrane region" description="Helical" evidence="5">
    <location>
        <begin position="6"/>
        <end position="38"/>
    </location>
</feature>
<reference evidence="6 7" key="1">
    <citation type="journal article" date="2015" name="Genome Announc.">
        <title>Expanding the biotechnology potential of lactobacilli through comparative genomics of 213 strains and associated genera.</title>
        <authorList>
            <person name="Sun Z."/>
            <person name="Harris H.M."/>
            <person name="McCann A."/>
            <person name="Guo C."/>
            <person name="Argimon S."/>
            <person name="Zhang W."/>
            <person name="Yang X."/>
            <person name="Jeffery I.B."/>
            <person name="Cooney J.C."/>
            <person name="Kagawa T.F."/>
            <person name="Liu W."/>
            <person name="Song Y."/>
            <person name="Salvetti E."/>
            <person name="Wrobel A."/>
            <person name="Rasinkangas P."/>
            <person name="Parkhill J."/>
            <person name="Rea M.C."/>
            <person name="O'Sullivan O."/>
            <person name="Ritari J."/>
            <person name="Douillard F.P."/>
            <person name="Paul Ross R."/>
            <person name="Yang R."/>
            <person name="Briner A.E."/>
            <person name="Felis G.E."/>
            <person name="de Vos W.M."/>
            <person name="Barrangou R."/>
            <person name="Klaenhammer T.R."/>
            <person name="Caufield P.W."/>
            <person name="Cui Y."/>
            <person name="Zhang H."/>
            <person name="O'Toole P.W."/>
        </authorList>
    </citation>
    <scope>NUCLEOTIDE SEQUENCE [LARGE SCALE GENOMIC DNA]</scope>
    <source>
        <strain evidence="6 7">DSM 15814</strain>
    </source>
</reference>
<evidence type="ECO:0000256" key="2">
    <source>
        <dbReference type="ARBA" id="ARBA00022692"/>
    </source>
</evidence>
<name>A0A0R1RA31_9LACO</name>
<evidence type="ECO:0000256" key="4">
    <source>
        <dbReference type="ARBA" id="ARBA00023136"/>
    </source>
</evidence>
<dbReference type="STRING" id="1114972.FD35_GL001360"/>
<evidence type="ECO:0000313" key="7">
    <source>
        <dbReference type="Proteomes" id="UP000051999"/>
    </source>
</evidence>
<evidence type="ECO:0000256" key="3">
    <source>
        <dbReference type="ARBA" id="ARBA00022989"/>
    </source>
</evidence>
<feature type="transmembrane region" description="Helical" evidence="5">
    <location>
        <begin position="50"/>
        <end position="69"/>
    </location>
</feature>